<dbReference type="EMBL" id="VSRR010076779">
    <property type="protein sequence ID" value="MPC88138.1"/>
    <property type="molecule type" value="Genomic_DNA"/>
</dbReference>
<evidence type="ECO:0000313" key="2">
    <source>
        <dbReference type="EMBL" id="MPC88138.1"/>
    </source>
</evidence>
<proteinExistence type="predicted"/>
<keyword evidence="3" id="KW-1185">Reference proteome</keyword>
<accession>A0A5B7J5B9</accession>
<dbReference type="Proteomes" id="UP000324222">
    <property type="component" value="Unassembled WGS sequence"/>
</dbReference>
<reference evidence="2 3" key="1">
    <citation type="submission" date="2019-05" db="EMBL/GenBank/DDBJ databases">
        <title>Another draft genome of Portunus trituberculatus and its Hox gene families provides insights of decapod evolution.</title>
        <authorList>
            <person name="Jeong J.-H."/>
            <person name="Song I."/>
            <person name="Kim S."/>
            <person name="Choi T."/>
            <person name="Kim D."/>
            <person name="Ryu S."/>
            <person name="Kim W."/>
        </authorList>
    </citation>
    <scope>NUCLEOTIDE SEQUENCE [LARGE SCALE GENOMIC DNA]</scope>
    <source>
        <tissue evidence="2">Muscle</tissue>
    </source>
</reference>
<feature type="region of interest" description="Disordered" evidence="1">
    <location>
        <begin position="25"/>
        <end position="53"/>
    </location>
</feature>
<protein>
    <submittedName>
        <fullName evidence="2">Uncharacterized protein</fullName>
    </submittedName>
</protein>
<gene>
    <name evidence="2" type="ORF">E2C01_083032</name>
</gene>
<organism evidence="2 3">
    <name type="scientific">Portunus trituberculatus</name>
    <name type="common">Swimming crab</name>
    <name type="synonym">Neptunus trituberculatus</name>
    <dbReference type="NCBI Taxonomy" id="210409"/>
    <lineage>
        <taxon>Eukaryota</taxon>
        <taxon>Metazoa</taxon>
        <taxon>Ecdysozoa</taxon>
        <taxon>Arthropoda</taxon>
        <taxon>Crustacea</taxon>
        <taxon>Multicrustacea</taxon>
        <taxon>Malacostraca</taxon>
        <taxon>Eumalacostraca</taxon>
        <taxon>Eucarida</taxon>
        <taxon>Decapoda</taxon>
        <taxon>Pleocyemata</taxon>
        <taxon>Brachyura</taxon>
        <taxon>Eubrachyura</taxon>
        <taxon>Portunoidea</taxon>
        <taxon>Portunidae</taxon>
        <taxon>Portuninae</taxon>
        <taxon>Portunus</taxon>
    </lineage>
</organism>
<evidence type="ECO:0000256" key="1">
    <source>
        <dbReference type="SAM" id="MobiDB-lite"/>
    </source>
</evidence>
<sequence length="132" mass="15122">MVANQTSTNLLPRLNESFQWKSHGERHIGSPWKAERTKKDASRRPVKGVKRDHWSAHCSLTKTAALHRHCEPPRRHRLSARQDGRFQLLVEGAEPRPTASMLIVVQCVSRITLEELPSLSLMNKTENLTHFV</sequence>
<evidence type="ECO:0000313" key="3">
    <source>
        <dbReference type="Proteomes" id="UP000324222"/>
    </source>
</evidence>
<dbReference type="AlphaFoldDB" id="A0A5B7J5B9"/>
<comment type="caution">
    <text evidence="2">The sequence shown here is derived from an EMBL/GenBank/DDBJ whole genome shotgun (WGS) entry which is preliminary data.</text>
</comment>
<name>A0A5B7J5B9_PORTR</name>